<reference evidence="1" key="1">
    <citation type="submission" date="2022-01" db="EMBL/GenBank/DDBJ databases">
        <authorList>
            <person name="King R."/>
        </authorList>
    </citation>
    <scope>NUCLEOTIDE SEQUENCE</scope>
</reference>
<protein>
    <submittedName>
        <fullName evidence="1">Uncharacterized protein</fullName>
    </submittedName>
</protein>
<proteinExistence type="predicted"/>
<dbReference type="Proteomes" id="UP001152798">
    <property type="component" value="Chromosome 1"/>
</dbReference>
<organism evidence="1 2">
    <name type="scientific">Nezara viridula</name>
    <name type="common">Southern green stink bug</name>
    <name type="synonym">Cimex viridulus</name>
    <dbReference type="NCBI Taxonomy" id="85310"/>
    <lineage>
        <taxon>Eukaryota</taxon>
        <taxon>Metazoa</taxon>
        <taxon>Ecdysozoa</taxon>
        <taxon>Arthropoda</taxon>
        <taxon>Hexapoda</taxon>
        <taxon>Insecta</taxon>
        <taxon>Pterygota</taxon>
        <taxon>Neoptera</taxon>
        <taxon>Paraneoptera</taxon>
        <taxon>Hemiptera</taxon>
        <taxon>Heteroptera</taxon>
        <taxon>Panheteroptera</taxon>
        <taxon>Pentatomomorpha</taxon>
        <taxon>Pentatomoidea</taxon>
        <taxon>Pentatomidae</taxon>
        <taxon>Pentatominae</taxon>
        <taxon>Nezara</taxon>
    </lineage>
</organism>
<evidence type="ECO:0000313" key="1">
    <source>
        <dbReference type="EMBL" id="CAH1391280.1"/>
    </source>
</evidence>
<name>A0A9P0E5K7_NEZVI</name>
<sequence>MVSGILAGRKKSGHVLGPVLRLMLTGHPLFLPMATPNKFSKRRKRPRIRWIIRDHWINAEIINYKPKLHAVK</sequence>
<accession>A0A9P0E5K7</accession>
<dbReference type="AlphaFoldDB" id="A0A9P0E5K7"/>
<gene>
    <name evidence="1" type="ORF">NEZAVI_LOCUS2325</name>
</gene>
<keyword evidence="2" id="KW-1185">Reference proteome</keyword>
<dbReference type="EMBL" id="OV725077">
    <property type="protein sequence ID" value="CAH1391280.1"/>
    <property type="molecule type" value="Genomic_DNA"/>
</dbReference>
<evidence type="ECO:0000313" key="2">
    <source>
        <dbReference type="Proteomes" id="UP001152798"/>
    </source>
</evidence>